<evidence type="ECO:0000313" key="1">
    <source>
        <dbReference type="EMBL" id="EAQ79377.1"/>
    </source>
</evidence>
<sequence>MPMTGDFLAEIIIASGQDLIKVLLRSGDAFSLRGDEHVEPYG</sequence>
<dbReference type="HOGENOM" id="CLU_3247970_0_0_0"/>
<proteinExistence type="predicted"/>
<name>A3ZVN1_9BACT</name>
<reference evidence="1 2" key="1">
    <citation type="submission" date="2006-02" db="EMBL/GenBank/DDBJ databases">
        <authorList>
            <person name="Amann R."/>
            <person name="Ferriera S."/>
            <person name="Johnson J."/>
            <person name="Kravitz S."/>
            <person name="Halpern A."/>
            <person name="Remington K."/>
            <person name="Beeson K."/>
            <person name="Tran B."/>
            <person name="Rogers Y.-H."/>
            <person name="Friedman R."/>
            <person name="Venter J.C."/>
        </authorList>
    </citation>
    <scope>NUCLEOTIDE SEQUENCE [LARGE SCALE GENOMIC DNA]</scope>
    <source>
        <strain evidence="1 2">DSM 3645</strain>
    </source>
</reference>
<organism evidence="1 2">
    <name type="scientific">Blastopirellula marina DSM 3645</name>
    <dbReference type="NCBI Taxonomy" id="314230"/>
    <lineage>
        <taxon>Bacteria</taxon>
        <taxon>Pseudomonadati</taxon>
        <taxon>Planctomycetota</taxon>
        <taxon>Planctomycetia</taxon>
        <taxon>Pirellulales</taxon>
        <taxon>Pirellulaceae</taxon>
        <taxon>Blastopirellula</taxon>
    </lineage>
</organism>
<comment type="caution">
    <text evidence="1">The sequence shown here is derived from an EMBL/GenBank/DDBJ whole genome shotgun (WGS) entry which is preliminary data.</text>
</comment>
<protein>
    <submittedName>
        <fullName evidence="1">Uncharacterized protein</fullName>
    </submittedName>
</protein>
<gene>
    <name evidence="1" type="ORF">DSM3645_02838</name>
</gene>
<dbReference type="Proteomes" id="UP000004358">
    <property type="component" value="Unassembled WGS sequence"/>
</dbReference>
<evidence type="ECO:0000313" key="2">
    <source>
        <dbReference type="Proteomes" id="UP000004358"/>
    </source>
</evidence>
<accession>A3ZVN1</accession>
<dbReference type="AlphaFoldDB" id="A3ZVN1"/>
<dbReference type="EMBL" id="AANZ01000014">
    <property type="protein sequence ID" value="EAQ79377.1"/>
    <property type="molecule type" value="Genomic_DNA"/>
</dbReference>